<gene>
    <name evidence="9" type="ORF">FSP39_012664</name>
</gene>
<dbReference type="PANTHER" id="PTHR11785:SF240">
    <property type="entry name" value="LD25378P"/>
    <property type="match status" value="1"/>
</dbReference>
<keyword evidence="6 8" id="KW-1133">Transmembrane helix</keyword>
<keyword evidence="7 8" id="KW-0472">Membrane</keyword>
<feature type="transmembrane region" description="Helical" evidence="8">
    <location>
        <begin position="223"/>
        <end position="249"/>
    </location>
</feature>
<reference evidence="9" key="1">
    <citation type="submission" date="2019-08" db="EMBL/GenBank/DDBJ databases">
        <title>The improved chromosome-level genome for the pearl oyster Pinctada fucata martensii using PacBio sequencing and Hi-C.</title>
        <authorList>
            <person name="Zheng Z."/>
        </authorList>
    </citation>
    <scope>NUCLEOTIDE SEQUENCE</scope>
    <source>
        <strain evidence="9">ZZ-2019</strain>
        <tissue evidence="9">Adductor muscle</tissue>
    </source>
</reference>
<evidence type="ECO:0000256" key="7">
    <source>
        <dbReference type="ARBA" id="ARBA00023136"/>
    </source>
</evidence>
<evidence type="ECO:0000256" key="5">
    <source>
        <dbReference type="ARBA" id="ARBA00022692"/>
    </source>
</evidence>
<dbReference type="InterPro" id="IPR050598">
    <property type="entry name" value="AminoAcid_Transporter"/>
</dbReference>
<evidence type="ECO:0000313" key="10">
    <source>
        <dbReference type="Proteomes" id="UP001186944"/>
    </source>
</evidence>
<organism evidence="9 10">
    <name type="scientific">Pinctada imbricata</name>
    <name type="common">Atlantic pearl-oyster</name>
    <name type="synonym">Pinctada martensii</name>
    <dbReference type="NCBI Taxonomy" id="66713"/>
    <lineage>
        <taxon>Eukaryota</taxon>
        <taxon>Metazoa</taxon>
        <taxon>Spiralia</taxon>
        <taxon>Lophotrochozoa</taxon>
        <taxon>Mollusca</taxon>
        <taxon>Bivalvia</taxon>
        <taxon>Autobranchia</taxon>
        <taxon>Pteriomorphia</taxon>
        <taxon>Pterioida</taxon>
        <taxon>Pterioidea</taxon>
        <taxon>Pteriidae</taxon>
        <taxon>Pinctada</taxon>
    </lineage>
</organism>
<dbReference type="PANTHER" id="PTHR11785">
    <property type="entry name" value="AMINO ACID TRANSPORTER"/>
    <property type="match status" value="1"/>
</dbReference>
<feature type="transmembrane region" description="Helical" evidence="8">
    <location>
        <begin position="172"/>
        <end position="197"/>
    </location>
</feature>
<comment type="subcellular location">
    <subcellularLocation>
        <location evidence="1">Cell membrane</location>
        <topology evidence="1">Multi-pass membrane protein</topology>
    </subcellularLocation>
</comment>
<feature type="transmembrane region" description="Helical" evidence="8">
    <location>
        <begin position="328"/>
        <end position="346"/>
    </location>
</feature>
<evidence type="ECO:0000256" key="4">
    <source>
        <dbReference type="ARBA" id="ARBA00022475"/>
    </source>
</evidence>
<dbReference type="AlphaFoldDB" id="A0AA88XR96"/>
<feature type="transmembrane region" description="Helical" evidence="8">
    <location>
        <begin position="358"/>
        <end position="376"/>
    </location>
</feature>
<feature type="transmembrane region" description="Helical" evidence="8">
    <location>
        <begin position="31"/>
        <end position="57"/>
    </location>
</feature>
<feature type="transmembrane region" description="Helical" evidence="8">
    <location>
        <begin position="141"/>
        <end position="160"/>
    </location>
</feature>
<evidence type="ECO:0000256" key="1">
    <source>
        <dbReference type="ARBA" id="ARBA00004651"/>
    </source>
</evidence>
<feature type="transmembrane region" description="Helical" evidence="8">
    <location>
        <begin position="69"/>
        <end position="88"/>
    </location>
</feature>
<dbReference type="Gene3D" id="1.20.1740.10">
    <property type="entry name" value="Amino acid/polyamine transporter I"/>
    <property type="match status" value="1"/>
</dbReference>
<keyword evidence="10" id="KW-1185">Reference proteome</keyword>
<evidence type="ECO:0000256" key="2">
    <source>
        <dbReference type="ARBA" id="ARBA00007040"/>
    </source>
</evidence>
<proteinExistence type="inferred from homology"/>
<dbReference type="PIRSF" id="PIRSF006060">
    <property type="entry name" value="AA_transporter"/>
    <property type="match status" value="1"/>
</dbReference>
<feature type="transmembrane region" description="Helical" evidence="8">
    <location>
        <begin position="261"/>
        <end position="288"/>
    </location>
</feature>
<sequence length="408" mass="45404">MCYAELGTLILKSGADYAYIKEAFGSFPAFLYLWVAIIIIFPTGNAITALTFANYIIEPLFPDCDAPGSAITLLAALCITFLTFINCWHVKWATRVQDVFTCTKVLALIIVIITGIVFLVIGDRESFQEPWEGSTTEPGRFALAFYSGLFSYAGWNYLNFITEELKNPYRNLPRAIGISIPLVTGIYVLANIAYFAVLTPQEMIASKATAVTFADRTLGVMSWIMPLFVACSTFGSVNGAILTSSRLFFVGARNGHLPGFLATICVKYLTPIPALVVGCILSCVMLSTSDIYVLINYAAFVETLFITISVVGLMYLRWTKPDEKRPIKVSLAFPIFFVFICVFLLVMPLTIDPSEVKMGIFMILTGIPVYILGVLWKKKPLSFRSLVDKFTLLTQKVFYVVREELKED</sequence>
<dbReference type="FunFam" id="1.20.1740.10:FF:000003">
    <property type="entry name" value="Y+L amino acid transporter 1 isoform X1"/>
    <property type="match status" value="1"/>
</dbReference>
<dbReference type="EMBL" id="VSWD01000012">
    <property type="protein sequence ID" value="KAK3086049.1"/>
    <property type="molecule type" value="Genomic_DNA"/>
</dbReference>
<dbReference type="GO" id="GO:0005886">
    <property type="term" value="C:plasma membrane"/>
    <property type="evidence" value="ECO:0007669"/>
    <property type="project" value="UniProtKB-SubCell"/>
</dbReference>
<feature type="transmembrane region" description="Helical" evidence="8">
    <location>
        <begin position="294"/>
        <end position="316"/>
    </location>
</feature>
<dbReference type="InterPro" id="IPR002293">
    <property type="entry name" value="AA/rel_permease1"/>
</dbReference>
<evidence type="ECO:0000256" key="3">
    <source>
        <dbReference type="ARBA" id="ARBA00022448"/>
    </source>
</evidence>
<comment type="caution">
    <text evidence="9">The sequence shown here is derived from an EMBL/GenBank/DDBJ whole genome shotgun (WGS) entry which is preliminary data.</text>
</comment>
<name>A0AA88XR96_PINIB</name>
<accession>A0AA88XR96</accession>
<keyword evidence="5 8" id="KW-0812">Transmembrane</keyword>
<comment type="similarity">
    <text evidence="2">Belongs to the amino acid-polyamine-organocation (APC) superfamily. L-type amino acid transporter (LAT) (TC 2.A.3.8) family.</text>
</comment>
<evidence type="ECO:0000256" key="6">
    <source>
        <dbReference type="ARBA" id="ARBA00022989"/>
    </source>
</evidence>
<dbReference type="Proteomes" id="UP001186944">
    <property type="component" value="Unassembled WGS sequence"/>
</dbReference>
<keyword evidence="3" id="KW-0813">Transport</keyword>
<feature type="transmembrane region" description="Helical" evidence="8">
    <location>
        <begin position="100"/>
        <end position="121"/>
    </location>
</feature>
<keyword evidence="4" id="KW-1003">Cell membrane</keyword>
<evidence type="ECO:0000256" key="8">
    <source>
        <dbReference type="SAM" id="Phobius"/>
    </source>
</evidence>
<dbReference type="GO" id="GO:0015179">
    <property type="term" value="F:L-amino acid transmembrane transporter activity"/>
    <property type="evidence" value="ECO:0007669"/>
    <property type="project" value="TreeGrafter"/>
</dbReference>
<protein>
    <submittedName>
        <fullName evidence="9">Uncharacterized protein</fullName>
    </submittedName>
</protein>
<dbReference type="Pfam" id="PF13520">
    <property type="entry name" value="AA_permease_2"/>
    <property type="match status" value="1"/>
</dbReference>
<evidence type="ECO:0000313" key="9">
    <source>
        <dbReference type="EMBL" id="KAK3086049.1"/>
    </source>
</evidence>